<dbReference type="EMBL" id="RAPQ01000008">
    <property type="protein sequence ID" value="RKE04602.1"/>
    <property type="molecule type" value="Genomic_DNA"/>
</dbReference>
<keyword evidence="1" id="KW-1133">Transmembrane helix</keyword>
<proteinExistence type="predicted"/>
<feature type="transmembrane region" description="Helical" evidence="1">
    <location>
        <begin position="207"/>
        <end position="223"/>
    </location>
</feature>
<gene>
    <name evidence="2" type="ORF">BXY64_1629</name>
</gene>
<organism evidence="2 3">
    <name type="scientific">Marinifilum flexuosum</name>
    <dbReference type="NCBI Taxonomy" id="1117708"/>
    <lineage>
        <taxon>Bacteria</taxon>
        <taxon>Pseudomonadati</taxon>
        <taxon>Bacteroidota</taxon>
        <taxon>Bacteroidia</taxon>
        <taxon>Marinilabiliales</taxon>
        <taxon>Marinifilaceae</taxon>
    </lineage>
</organism>
<feature type="transmembrane region" description="Helical" evidence="1">
    <location>
        <begin position="334"/>
        <end position="355"/>
    </location>
</feature>
<keyword evidence="1" id="KW-0472">Membrane</keyword>
<dbReference type="AlphaFoldDB" id="A0A419XA38"/>
<keyword evidence="3" id="KW-1185">Reference proteome</keyword>
<keyword evidence="1" id="KW-0812">Transmembrane</keyword>
<feature type="transmembrane region" description="Helical" evidence="1">
    <location>
        <begin position="407"/>
        <end position="424"/>
    </location>
</feature>
<feature type="transmembrane region" description="Helical" evidence="1">
    <location>
        <begin position="375"/>
        <end position="395"/>
    </location>
</feature>
<evidence type="ECO:0000313" key="2">
    <source>
        <dbReference type="EMBL" id="RKE04602.1"/>
    </source>
</evidence>
<protein>
    <submittedName>
        <fullName evidence="2">Oligosaccharide repeat unit polymerase</fullName>
    </submittedName>
</protein>
<feature type="transmembrane region" description="Helical" evidence="1">
    <location>
        <begin position="140"/>
        <end position="162"/>
    </location>
</feature>
<dbReference type="Proteomes" id="UP000284531">
    <property type="component" value="Unassembled WGS sequence"/>
</dbReference>
<feature type="transmembrane region" description="Helical" evidence="1">
    <location>
        <begin position="174"/>
        <end position="195"/>
    </location>
</feature>
<dbReference type="OrthoDB" id="1041956at2"/>
<evidence type="ECO:0000313" key="3">
    <source>
        <dbReference type="Proteomes" id="UP000284531"/>
    </source>
</evidence>
<dbReference type="RefSeq" id="WP_120239364.1">
    <property type="nucleotide sequence ID" value="NZ_RAPQ01000008.1"/>
</dbReference>
<feature type="transmembrane region" description="Helical" evidence="1">
    <location>
        <begin position="310"/>
        <end position="327"/>
    </location>
</feature>
<comment type="caution">
    <text evidence="2">The sequence shown here is derived from an EMBL/GenBank/DDBJ whole genome shotgun (WGS) entry which is preliminary data.</text>
</comment>
<feature type="transmembrane region" description="Helical" evidence="1">
    <location>
        <begin position="229"/>
        <end position="245"/>
    </location>
</feature>
<feature type="transmembrane region" description="Helical" evidence="1">
    <location>
        <begin position="33"/>
        <end position="50"/>
    </location>
</feature>
<reference evidence="2 3" key="1">
    <citation type="submission" date="2018-09" db="EMBL/GenBank/DDBJ databases">
        <title>Genomic Encyclopedia of Archaeal and Bacterial Type Strains, Phase II (KMG-II): from individual species to whole genera.</title>
        <authorList>
            <person name="Goeker M."/>
        </authorList>
    </citation>
    <scope>NUCLEOTIDE SEQUENCE [LARGE SCALE GENOMIC DNA]</scope>
    <source>
        <strain evidence="2 3">DSM 21950</strain>
    </source>
</reference>
<accession>A0A419XA38</accession>
<evidence type="ECO:0000256" key="1">
    <source>
        <dbReference type="SAM" id="Phobius"/>
    </source>
</evidence>
<dbReference type="NCBIfam" id="TIGR04370">
    <property type="entry name" value="glyco_rpt_poly"/>
    <property type="match status" value="1"/>
</dbReference>
<sequence>MKRSVTSLNTILLGILAIVSLVMFFIAPDEYSYSFGISCVIIYVLENVILLRNNCKLSLINFEFFFFVAYSFTFYVYPIFHYSVNPYFLLFSLPFNESYISSGIALANVGYSFYALGIYDSKRKFLPDLVLDYKTLKDCSLLLCVLLGMYIPRLIQLVIIGVPTKEFESSLINVLIQYVLYYVVIVKVNNFVLNYSRKGIFLFIRKNWLVFTMIFVYLFLLILLGSRTIPLRILLLLLLLYNIYLYKLSKKVVVLLIIFGSVALFAIGVIRNPSVALETSTMQVNPILKVGNELVINNRSLYVLMEQKDLYGINFGQTLLMYILSVIPFMQSIFLYITGWSVSDISSAALVTELYFGDKPDKEVVGLGTNIIGDIYLSFGIIGVILLMFFGGILLKKLYRSVFLKNNIIPIILYSVLFMDVIYITRSSYLVSLRGLVWIVLLYLILNKVKQFKVKSVTFK</sequence>
<feature type="transmembrane region" description="Helical" evidence="1">
    <location>
        <begin position="430"/>
        <end position="446"/>
    </location>
</feature>
<feature type="transmembrane region" description="Helical" evidence="1">
    <location>
        <begin position="252"/>
        <end position="270"/>
    </location>
</feature>
<name>A0A419XA38_9BACT</name>
<feature type="transmembrane region" description="Helical" evidence="1">
    <location>
        <begin position="62"/>
        <end position="80"/>
    </location>
</feature>
<feature type="transmembrane region" description="Helical" evidence="1">
    <location>
        <begin position="100"/>
        <end position="119"/>
    </location>
</feature>
<feature type="transmembrane region" description="Helical" evidence="1">
    <location>
        <begin position="7"/>
        <end position="27"/>
    </location>
</feature>